<protein>
    <submittedName>
        <fullName evidence="1">Uncharacterized protein</fullName>
    </submittedName>
</protein>
<proteinExistence type="predicted"/>
<evidence type="ECO:0000313" key="1">
    <source>
        <dbReference type="EMBL" id="KAI4357756.1"/>
    </source>
</evidence>
<dbReference type="EMBL" id="CM039426">
    <property type="protein sequence ID" value="KAI4357756.1"/>
    <property type="molecule type" value="Genomic_DNA"/>
</dbReference>
<sequence>MGPAYFFRFFLFSQLVLLLLAGGGIGKQGKCSISFNCGSLGALYFPFTTTEHQDCGLLAIKGCDDPSSSKMIQLEKDGRFFEVIEVSKQNNSIIIFDKNLHKLLPSRSCEVFHNNFTLPPSSPIASFYSRHIRIFYRCDHTVKVPRLPSSISNFTCPQYIYYYDKYSEFDGTFTTSSKCSMIQLPGKQWRSIVHEKGSPGAFNRLSANISIEVRLSDDCYSCHYQRGGQCRLDRRGNFYCAKERSWNLKLGLGLGLGAGILCLLIIIGCVILRRYKWNYTPSLGQFQARNPYSDPYSNPDTECGSVYFGVLLFSYKELQEATNNFDHARELGEGGFGTVYYGKLQDGREVAVKRLYDHNYRRVKLFMNEVEILTRLRHRNLVSLYGCTSCQSRELLLVYEYIPNGTIASHLRSNLGKSTLLPWALRMKIAIETASALVYLHASDIIHRDVKTNNILLDNSYCVKVADFGLSRLFPNDVTHVSTAPQGTPGYVDPEYHRCYQLTNKSDVYSFGVVLVELISSLPAVDMTRDRDEINLADLAMKKIKKRAFNELVDPSLGFELDCKIKRMIYAVVELAFQCLQWDSESRPSMDKVLEMLKRIVSERDECENEEELDVHGAENSHSNIHSRSPTSQDKDEDGLLKNMKLSSSPNMVTDKWEYELTERNNSI</sequence>
<keyword evidence="2" id="KW-1185">Reference proteome</keyword>
<reference evidence="1 2" key="1">
    <citation type="journal article" date="2022" name="DNA Res.">
        <title>Chromosomal-level genome assembly of the orchid tree Bauhinia variegata (Leguminosae; Cercidoideae) supports the allotetraploid origin hypothesis of Bauhinia.</title>
        <authorList>
            <person name="Zhong Y."/>
            <person name="Chen Y."/>
            <person name="Zheng D."/>
            <person name="Pang J."/>
            <person name="Liu Y."/>
            <person name="Luo S."/>
            <person name="Meng S."/>
            <person name="Qian L."/>
            <person name="Wei D."/>
            <person name="Dai S."/>
            <person name="Zhou R."/>
        </authorList>
    </citation>
    <scope>NUCLEOTIDE SEQUENCE [LARGE SCALE GENOMIC DNA]</scope>
    <source>
        <strain evidence="1">BV-YZ2020</strain>
    </source>
</reference>
<name>A0ACB9QAF8_BAUVA</name>
<accession>A0ACB9QAF8</accession>
<evidence type="ECO:0000313" key="2">
    <source>
        <dbReference type="Proteomes" id="UP000828941"/>
    </source>
</evidence>
<gene>
    <name evidence="1" type="ORF">L6164_001685</name>
</gene>
<comment type="caution">
    <text evidence="1">The sequence shown here is derived from an EMBL/GenBank/DDBJ whole genome shotgun (WGS) entry which is preliminary data.</text>
</comment>
<dbReference type="Proteomes" id="UP000828941">
    <property type="component" value="Chromosome 1"/>
</dbReference>
<organism evidence="1 2">
    <name type="scientific">Bauhinia variegata</name>
    <name type="common">Purple orchid tree</name>
    <name type="synonym">Phanera variegata</name>
    <dbReference type="NCBI Taxonomy" id="167791"/>
    <lineage>
        <taxon>Eukaryota</taxon>
        <taxon>Viridiplantae</taxon>
        <taxon>Streptophyta</taxon>
        <taxon>Embryophyta</taxon>
        <taxon>Tracheophyta</taxon>
        <taxon>Spermatophyta</taxon>
        <taxon>Magnoliopsida</taxon>
        <taxon>eudicotyledons</taxon>
        <taxon>Gunneridae</taxon>
        <taxon>Pentapetalae</taxon>
        <taxon>rosids</taxon>
        <taxon>fabids</taxon>
        <taxon>Fabales</taxon>
        <taxon>Fabaceae</taxon>
        <taxon>Cercidoideae</taxon>
        <taxon>Cercideae</taxon>
        <taxon>Bauhiniinae</taxon>
        <taxon>Bauhinia</taxon>
    </lineage>
</organism>